<organism evidence="1">
    <name type="scientific">marine metagenome</name>
    <dbReference type="NCBI Taxonomy" id="408172"/>
    <lineage>
        <taxon>unclassified sequences</taxon>
        <taxon>metagenomes</taxon>
        <taxon>ecological metagenomes</taxon>
    </lineage>
</organism>
<protein>
    <recommendedName>
        <fullName evidence="2">PdxS/SNZ N-terminal domain-containing protein</fullName>
    </recommendedName>
</protein>
<dbReference type="EMBL" id="UINC01177674">
    <property type="protein sequence ID" value="SVD85443.1"/>
    <property type="molecule type" value="Genomic_DNA"/>
</dbReference>
<gene>
    <name evidence="1" type="ORF">METZ01_LOCUS438297</name>
</gene>
<evidence type="ECO:0000313" key="1">
    <source>
        <dbReference type="EMBL" id="SVD85443.1"/>
    </source>
</evidence>
<feature type="non-terminal residue" evidence="1">
    <location>
        <position position="1"/>
    </location>
</feature>
<name>A0A382YQF1_9ZZZZ</name>
<evidence type="ECO:0008006" key="2">
    <source>
        <dbReference type="Google" id="ProtNLM"/>
    </source>
</evidence>
<dbReference type="AlphaFoldDB" id="A0A382YQF1"/>
<dbReference type="GO" id="GO:0042823">
    <property type="term" value="P:pyridoxal phosphate biosynthetic process"/>
    <property type="evidence" value="ECO:0007669"/>
    <property type="project" value="InterPro"/>
</dbReference>
<reference evidence="1" key="1">
    <citation type="submission" date="2018-05" db="EMBL/GenBank/DDBJ databases">
        <authorList>
            <person name="Lanie J.A."/>
            <person name="Ng W.-L."/>
            <person name="Kazmierczak K.M."/>
            <person name="Andrzejewski T.M."/>
            <person name="Davidsen T.M."/>
            <person name="Wayne K.J."/>
            <person name="Tettelin H."/>
            <person name="Glass J.I."/>
            <person name="Rusch D."/>
            <person name="Podicherti R."/>
            <person name="Tsui H.-C.T."/>
            <person name="Winkler M.E."/>
        </authorList>
    </citation>
    <scope>NUCLEOTIDE SEQUENCE</scope>
</reference>
<dbReference type="Gene3D" id="3.20.20.70">
    <property type="entry name" value="Aldolase class I"/>
    <property type="match status" value="1"/>
</dbReference>
<accession>A0A382YQF1</accession>
<dbReference type="PROSITE" id="PS51129">
    <property type="entry name" value="PDXS_SNZ_2"/>
    <property type="match status" value="1"/>
</dbReference>
<dbReference type="InterPro" id="IPR013785">
    <property type="entry name" value="Aldolase_TIM"/>
</dbReference>
<proteinExistence type="predicted"/>
<sequence>QYNNPKIVADVSKGLGPAMSGISIRELPDNELLATRGW</sequence>
<dbReference type="InterPro" id="IPR001852">
    <property type="entry name" value="PdxS/SNZ"/>
</dbReference>